<dbReference type="RefSeq" id="WP_006341855.1">
    <property type="nucleotide sequence ID" value="NZ_JASBUT010000030.1"/>
</dbReference>
<dbReference type="AlphaFoldDB" id="A0A0C1C4X6"/>
<accession>A0A0C1C4X6</accession>
<sequence>MVNFNQFMLGINHASPVEESKSSKKNFKKKISIEQAIQAVSGNFFKKLIARLKLAYKNREWFNEKNIKARVASHDLKDLKTLSELFKTTYSTSSKDNISNFMDKFVLPARDLKAREQFMKDLAQNERPEIAGINIKYILRLQEKNINAVDLMNDGRLGELKEAKKDTDIDNLIKDFLGDEFISTLKEFTNKIDLDSNEFINLPYVVHMSLESRKFLTQLNRNGITLERIFSDTITTEEILDFISWNAANGFYETIKRFTDQEDIQIALLKSSSNSPERLLIPALVSSGIAATDFTNEIFPTLREILYQARDLEVQRHFIKKILIDQLPEKERVRLWHSIDFFFNEPFKSNEDLALIYPLLEDFNFEAAELIDKYVNKDEDGSTLNDFEKLKCLLNGQSILEAIKAYLNNK</sequence>
<evidence type="ECO:0000313" key="2">
    <source>
        <dbReference type="Proteomes" id="UP000031307"/>
    </source>
</evidence>
<name>A0A0C1C4X6_9BACT</name>
<comment type="caution">
    <text evidence="1">The sequence shown here is derived from an EMBL/GenBank/DDBJ whole genome shotgun (WGS) entry which is preliminary data.</text>
</comment>
<dbReference type="EMBL" id="JSAM01000019">
    <property type="protein sequence ID" value="KIA78491.1"/>
    <property type="molecule type" value="Genomic_DNA"/>
</dbReference>
<protein>
    <submittedName>
        <fullName evidence="1">Uncharacterized protein</fullName>
    </submittedName>
</protein>
<dbReference type="Proteomes" id="UP000031307">
    <property type="component" value="Unassembled WGS sequence"/>
</dbReference>
<reference evidence="1 2" key="1">
    <citation type="journal article" date="2014" name="Mol. Biol. Evol.">
        <title>Massive expansion of Ubiquitination-related gene families within the Chlamydiae.</title>
        <authorList>
            <person name="Domman D."/>
            <person name="Collingro A."/>
            <person name="Lagkouvardos I."/>
            <person name="Gehre L."/>
            <person name="Weinmaier T."/>
            <person name="Rattei T."/>
            <person name="Subtil A."/>
            <person name="Horn M."/>
        </authorList>
    </citation>
    <scope>NUCLEOTIDE SEQUENCE [LARGE SCALE GENOMIC DNA]</scope>
    <source>
        <strain evidence="1 2">OEW1</strain>
    </source>
</reference>
<organism evidence="1 2">
    <name type="scientific">Parachlamydia acanthamoebae</name>
    <dbReference type="NCBI Taxonomy" id="83552"/>
    <lineage>
        <taxon>Bacteria</taxon>
        <taxon>Pseudomonadati</taxon>
        <taxon>Chlamydiota</taxon>
        <taxon>Chlamydiia</taxon>
        <taxon>Parachlamydiales</taxon>
        <taxon>Parachlamydiaceae</taxon>
        <taxon>Parachlamydia</taxon>
    </lineage>
</organism>
<evidence type="ECO:0000313" key="1">
    <source>
        <dbReference type="EMBL" id="KIA78491.1"/>
    </source>
</evidence>
<dbReference type="PATRIC" id="fig|83552.4.peg.331"/>
<gene>
    <name evidence="1" type="ORF">DB43_DY00420</name>
</gene>
<proteinExistence type="predicted"/>